<dbReference type="InParanoid" id="K5VS54"/>
<feature type="signal peptide" evidence="3">
    <location>
        <begin position="1"/>
        <end position="26"/>
    </location>
</feature>
<dbReference type="GeneID" id="18919029"/>
<accession>K5VS54</accession>
<dbReference type="KEGG" id="pco:PHACADRAFT_265157"/>
<dbReference type="HOGENOM" id="CLU_042941_8_0_1"/>
<evidence type="ECO:0000256" key="2">
    <source>
        <dbReference type="ARBA" id="ARBA00035112"/>
    </source>
</evidence>
<proteinExistence type="inferred from homology"/>
<dbReference type="PANTHER" id="PTHR33365:SF4">
    <property type="entry name" value="CYCLOCHLOROTINE BIOSYNTHESIS PROTEIN O"/>
    <property type="match status" value="1"/>
</dbReference>
<dbReference type="PANTHER" id="PTHR33365">
    <property type="entry name" value="YALI0B05434P"/>
    <property type="match status" value="1"/>
</dbReference>
<keyword evidence="5" id="KW-1185">Reference proteome</keyword>
<evidence type="ECO:0000256" key="3">
    <source>
        <dbReference type="SAM" id="SignalP"/>
    </source>
</evidence>
<sequence length="211" mass="23878">MPASSTRQSTVAVLALLVLSVAVSIASMSRRTEVVRSPDLLQPDAVQYGAMDAYLLAHFPEDVGCAEMTFEETSHYDVNRPESHAEWTMLWPVWSHAGFVRLGPEQRKLQVAMYHQLHCVHVFVNALSGTGNRERFGHISHCFDYLRRTFLCAADTTLEPYDFLEREFDKHPVGITRQCRDWSVVIGAIEDNYYAWRNLSSVADGADEPLS</sequence>
<protein>
    <submittedName>
        <fullName evidence="4">Uncharacterized protein</fullName>
    </submittedName>
</protein>
<gene>
    <name evidence="4" type="ORF">PHACADRAFT_265157</name>
</gene>
<feature type="chain" id="PRO_5003884952" evidence="3">
    <location>
        <begin position="27"/>
        <end position="211"/>
    </location>
</feature>
<dbReference type="Pfam" id="PF11807">
    <property type="entry name" value="UstYa"/>
    <property type="match status" value="1"/>
</dbReference>
<keyword evidence="3" id="KW-0732">Signal</keyword>
<evidence type="ECO:0000256" key="1">
    <source>
        <dbReference type="ARBA" id="ARBA00004685"/>
    </source>
</evidence>
<name>K5VS54_PHACS</name>
<dbReference type="EMBL" id="JH930480">
    <property type="protein sequence ID" value="EKM49610.1"/>
    <property type="molecule type" value="Genomic_DNA"/>
</dbReference>
<dbReference type="GO" id="GO:0043386">
    <property type="term" value="P:mycotoxin biosynthetic process"/>
    <property type="evidence" value="ECO:0007669"/>
    <property type="project" value="InterPro"/>
</dbReference>
<organism evidence="4 5">
    <name type="scientific">Phanerochaete carnosa (strain HHB-10118-sp)</name>
    <name type="common">White-rot fungus</name>
    <name type="synonym">Peniophora carnosa</name>
    <dbReference type="NCBI Taxonomy" id="650164"/>
    <lineage>
        <taxon>Eukaryota</taxon>
        <taxon>Fungi</taxon>
        <taxon>Dikarya</taxon>
        <taxon>Basidiomycota</taxon>
        <taxon>Agaricomycotina</taxon>
        <taxon>Agaricomycetes</taxon>
        <taxon>Polyporales</taxon>
        <taxon>Phanerochaetaceae</taxon>
        <taxon>Phanerochaete</taxon>
    </lineage>
</organism>
<reference evidence="4 5" key="1">
    <citation type="journal article" date="2012" name="BMC Genomics">
        <title>Comparative genomics of the white-rot fungi, Phanerochaete carnosa and P. chrysosporium, to elucidate the genetic basis of the distinct wood types they colonize.</title>
        <authorList>
            <person name="Suzuki H."/>
            <person name="MacDonald J."/>
            <person name="Syed K."/>
            <person name="Salamov A."/>
            <person name="Hori C."/>
            <person name="Aerts A."/>
            <person name="Henrissat B."/>
            <person name="Wiebenga A."/>
            <person name="vanKuyk P.A."/>
            <person name="Barry K."/>
            <person name="Lindquist E."/>
            <person name="LaButti K."/>
            <person name="Lapidus A."/>
            <person name="Lucas S."/>
            <person name="Coutinho P."/>
            <person name="Gong Y."/>
            <person name="Samejima M."/>
            <person name="Mahadevan R."/>
            <person name="Abou-Zaid M."/>
            <person name="de Vries R.P."/>
            <person name="Igarashi K."/>
            <person name="Yadav J.S."/>
            <person name="Grigoriev I.V."/>
            <person name="Master E.R."/>
        </authorList>
    </citation>
    <scope>NUCLEOTIDE SEQUENCE [LARGE SCALE GENOMIC DNA]</scope>
    <source>
        <strain evidence="4 5">HHB-10118-sp</strain>
    </source>
</reference>
<evidence type="ECO:0000313" key="5">
    <source>
        <dbReference type="Proteomes" id="UP000008370"/>
    </source>
</evidence>
<dbReference type="RefSeq" id="XP_007401675.1">
    <property type="nucleotide sequence ID" value="XM_007401613.1"/>
</dbReference>
<comment type="similarity">
    <text evidence="2">Belongs to the ustYa family.</text>
</comment>
<comment type="pathway">
    <text evidence="1">Mycotoxin biosynthesis.</text>
</comment>
<dbReference type="OrthoDB" id="3687641at2759"/>
<dbReference type="InterPro" id="IPR021765">
    <property type="entry name" value="UstYa-like"/>
</dbReference>
<dbReference type="Proteomes" id="UP000008370">
    <property type="component" value="Unassembled WGS sequence"/>
</dbReference>
<evidence type="ECO:0000313" key="4">
    <source>
        <dbReference type="EMBL" id="EKM49610.1"/>
    </source>
</evidence>
<dbReference type="AlphaFoldDB" id="K5VS54"/>